<evidence type="ECO:0000313" key="2">
    <source>
        <dbReference type="EnsemblMetazoa" id="ACUA017756-PA"/>
    </source>
</evidence>
<dbReference type="VEuPathDB" id="VectorBase:ACUA017756"/>
<evidence type="ECO:0000256" key="1">
    <source>
        <dbReference type="SAM" id="MobiDB-lite"/>
    </source>
</evidence>
<feature type="compositionally biased region" description="Polar residues" evidence="1">
    <location>
        <begin position="7"/>
        <end position="26"/>
    </location>
</feature>
<evidence type="ECO:0000313" key="3">
    <source>
        <dbReference type="Proteomes" id="UP000075883"/>
    </source>
</evidence>
<dbReference type="EnsemblMetazoa" id="ACUA017756-RA">
    <property type="protein sequence ID" value="ACUA017756-PA"/>
    <property type="gene ID" value="ACUA017756"/>
</dbReference>
<feature type="compositionally biased region" description="Polar residues" evidence="1">
    <location>
        <begin position="315"/>
        <end position="330"/>
    </location>
</feature>
<organism evidence="2 3">
    <name type="scientific">Anopheles culicifacies</name>
    <dbReference type="NCBI Taxonomy" id="139723"/>
    <lineage>
        <taxon>Eukaryota</taxon>
        <taxon>Metazoa</taxon>
        <taxon>Ecdysozoa</taxon>
        <taxon>Arthropoda</taxon>
        <taxon>Hexapoda</taxon>
        <taxon>Insecta</taxon>
        <taxon>Pterygota</taxon>
        <taxon>Neoptera</taxon>
        <taxon>Endopterygota</taxon>
        <taxon>Diptera</taxon>
        <taxon>Nematocera</taxon>
        <taxon>Culicoidea</taxon>
        <taxon>Culicidae</taxon>
        <taxon>Anophelinae</taxon>
        <taxon>Anopheles</taxon>
        <taxon>culicifacies species complex</taxon>
    </lineage>
</organism>
<feature type="compositionally biased region" description="Polar residues" evidence="1">
    <location>
        <begin position="122"/>
        <end position="140"/>
    </location>
</feature>
<reference evidence="3" key="1">
    <citation type="submission" date="2013-09" db="EMBL/GenBank/DDBJ databases">
        <title>The Genome Sequence of Anopheles culicifacies species A.</title>
        <authorList>
            <consortium name="The Broad Institute Genomics Platform"/>
            <person name="Neafsey D.E."/>
            <person name="Besansky N."/>
            <person name="Howell P."/>
            <person name="Walton C."/>
            <person name="Young S.K."/>
            <person name="Zeng Q."/>
            <person name="Gargeya S."/>
            <person name="Fitzgerald M."/>
            <person name="Haas B."/>
            <person name="Abouelleil A."/>
            <person name="Allen A.W."/>
            <person name="Alvarado L."/>
            <person name="Arachchi H.M."/>
            <person name="Berlin A.M."/>
            <person name="Chapman S.B."/>
            <person name="Gainer-Dewar J."/>
            <person name="Goldberg J."/>
            <person name="Griggs A."/>
            <person name="Gujja S."/>
            <person name="Hansen M."/>
            <person name="Howarth C."/>
            <person name="Imamovic A."/>
            <person name="Ireland A."/>
            <person name="Larimer J."/>
            <person name="McCowan C."/>
            <person name="Murphy C."/>
            <person name="Pearson M."/>
            <person name="Poon T.W."/>
            <person name="Priest M."/>
            <person name="Roberts A."/>
            <person name="Saif S."/>
            <person name="Shea T."/>
            <person name="Sisk P."/>
            <person name="Sykes S."/>
            <person name="Wortman J."/>
            <person name="Nusbaum C."/>
            <person name="Birren B."/>
        </authorList>
    </citation>
    <scope>NUCLEOTIDE SEQUENCE [LARGE SCALE GENOMIC DNA]</scope>
    <source>
        <strain evidence="3">A-37</strain>
    </source>
</reference>
<feature type="compositionally biased region" description="Basic and acidic residues" evidence="1">
    <location>
        <begin position="275"/>
        <end position="287"/>
    </location>
</feature>
<sequence length="330" mass="35899">MYCSLCHSHTSSWPSEDTPNANQSPVSLNVTEPMLASDMVSDSSRVLPRSSSSMPHSQSINKPSLLIVFTSSVFCSKKHPTIASRCPPSTNGRNVCSQVTFCSRTVLSREPIASTREFGAQSRKTVSSKPTSNARCTTNEPYDPDASPGVTNTSTAVSTQAAKKRPSGLKRKCLTSPRNLYRWMVVCEIILTICASPISFTTTSKHPLGERSIAQPMQTSELEDTPSVLTALCAIRFTACVSSWLDENNSLSYIQPFLCDPVDGDDKTVQTQHFSENEDQNHTDEQSRLLGSTTHTSITDNTDGETGGQSRETDSQTSAEMNEAPTNATR</sequence>
<reference evidence="2" key="2">
    <citation type="submission" date="2020-05" db="UniProtKB">
        <authorList>
            <consortium name="EnsemblMetazoa"/>
        </authorList>
    </citation>
    <scope>IDENTIFICATION</scope>
    <source>
        <strain evidence="2">A-37</strain>
    </source>
</reference>
<protein>
    <submittedName>
        <fullName evidence="2">Uncharacterized protein</fullName>
    </submittedName>
</protein>
<feature type="compositionally biased region" description="Polar residues" evidence="1">
    <location>
        <begin position="289"/>
        <end position="301"/>
    </location>
</feature>
<dbReference type="EMBL" id="AXCM01001138">
    <property type="status" value="NOT_ANNOTATED_CDS"/>
    <property type="molecule type" value="Genomic_DNA"/>
</dbReference>
<accession>A0A182MGJ0</accession>
<dbReference type="AlphaFoldDB" id="A0A182MGJ0"/>
<name>A0A182MGJ0_9DIPT</name>
<feature type="region of interest" description="Disordered" evidence="1">
    <location>
        <begin position="1"/>
        <end position="26"/>
    </location>
</feature>
<feature type="compositionally biased region" description="Polar residues" evidence="1">
    <location>
        <begin position="149"/>
        <end position="161"/>
    </location>
</feature>
<keyword evidence="3" id="KW-1185">Reference proteome</keyword>
<proteinExistence type="predicted"/>
<feature type="region of interest" description="Disordered" evidence="1">
    <location>
        <begin position="274"/>
        <end position="330"/>
    </location>
</feature>
<feature type="region of interest" description="Disordered" evidence="1">
    <location>
        <begin position="116"/>
        <end position="161"/>
    </location>
</feature>
<dbReference type="Proteomes" id="UP000075883">
    <property type="component" value="Unassembled WGS sequence"/>
</dbReference>